<proteinExistence type="predicted"/>
<evidence type="ECO:0000256" key="1">
    <source>
        <dbReference type="SAM" id="MobiDB-lite"/>
    </source>
</evidence>
<protein>
    <submittedName>
        <fullName evidence="3">Uncharacterized protein</fullName>
    </submittedName>
</protein>
<feature type="compositionally biased region" description="Basic and acidic residues" evidence="1">
    <location>
        <begin position="420"/>
        <end position="433"/>
    </location>
</feature>
<feature type="region of interest" description="Disordered" evidence="1">
    <location>
        <begin position="128"/>
        <end position="224"/>
    </location>
</feature>
<keyword evidence="2" id="KW-1185">Reference proteome</keyword>
<evidence type="ECO:0000313" key="2">
    <source>
        <dbReference type="Proteomes" id="UP000887578"/>
    </source>
</evidence>
<accession>A0A914PRF4</accession>
<name>A0A914PRF4_9BILA</name>
<feature type="compositionally biased region" description="Polar residues" evidence="1">
    <location>
        <begin position="377"/>
        <end position="388"/>
    </location>
</feature>
<dbReference type="AlphaFoldDB" id="A0A914PRF4"/>
<reference evidence="3" key="1">
    <citation type="submission" date="2022-11" db="UniProtKB">
        <authorList>
            <consortium name="WormBaseParasite"/>
        </authorList>
    </citation>
    <scope>IDENTIFICATION</scope>
</reference>
<evidence type="ECO:0000313" key="3">
    <source>
        <dbReference type="WBParaSite" id="PDA_v2.g20707.t1"/>
    </source>
</evidence>
<sequence>MSQFKASQTLLNPNEIPPHLLLKLQQRQRFVYNGMSYSPDTSEDENDDENKNEQKIVEESDEEGCEVARNPSPFKEEDVQKVSTFTFSPICAVNQPENTSKVAENEYRYPDESSIPSYTISQSFLDAFIPPGRTPVPSDAEDEEEKISETANIRETFNQGTSKSAEIEAPNCFEDKSREISKDPSNQDMEIDQSLMPEAKADSPVPSSSNAEAPTEQRNTIFQSQPSHLAILLLPRFFQPTTSAPSSQTTNQHISLLLPSAVKKTIPEWQQRETSQQPPERIPLRSRKTKGLYGKVPDQSLNAANFPTLDVSQSKEFLPRSSGGKRIHPSTPPQPKPTSKFGISNKEYSNRTKAFDLLQQYQSPVTPRVAPKRIAQNSMLPGPSQFNKLQPVETSRLHHRSTALNDPESQINQDFGKLASADEKESSGSHSDVKTITPNTPPSENVLEDIVLQTPSPPKETSSPQEEIPESPIDHDFGNDSFGGNESSRRSIRLNEVSPITTAHAFGDSSVNDDEISTRPRRSIDTNDVALVSVNNDSENVEDHQNNSNHSIPAQNASIPFVQQNQSGGKESTAIKKKNVALNFEQKPQLIKPNSPPSDQPFVRRTQRTRVQALGLDAFDLGEKAIYKYDENGLATLVDIKINEKNYAHGGASQNNGGQKGKRKGRKATKKK</sequence>
<dbReference type="WBParaSite" id="PDA_v2.g20707.t1">
    <property type="protein sequence ID" value="PDA_v2.g20707.t1"/>
    <property type="gene ID" value="PDA_v2.g20707"/>
</dbReference>
<dbReference type="Proteomes" id="UP000887578">
    <property type="component" value="Unplaced"/>
</dbReference>
<feature type="compositionally biased region" description="Basic and acidic residues" evidence="1">
    <location>
        <begin position="49"/>
        <end position="58"/>
    </location>
</feature>
<feature type="region of interest" description="Disordered" evidence="1">
    <location>
        <begin position="32"/>
        <end position="76"/>
    </location>
</feature>
<feature type="region of interest" description="Disordered" evidence="1">
    <location>
        <begin position="377"/>
        <end position="489"/>
    </location>
</feature>
<feature type="compositionally biased region" description="Polar residues" evidence="1">
    <location>
        <begin position="205"/>
        <end position="224"/>
    </location>
</feature>
<feature type="compositionally biased region" description="Basic residues" evidence="1">
    <location>
        <begin position="660"/>
        <end position="672"/>
    </location>
</feature>
<feature type="region of interest" description="Disordered" evidence="1">
    <location>
        <begin position="314"/>
        <end position="344"/>
    </location>
</feature>
<feature type="compositionally biased region" description="Basic and acidic residues" evidence="1">
    <location>
        <begin position="173"/>
        <end position="182"/>
    </location>
</feature>
<feature type="region of interest" description="Disordered" evidence="1">
    <location>
        <begin position="647"/>
        <end position="672"/>
    </location>
</feature>
<feature type="compositionally biased region" description="Polar residues" evidence="1">
    <location>
        <begin position="402"/>
        <end position="413"/>
    </location>
</feature>
<feature type="compositionally biased region" description="Polar residues" evidence="1">
    <location>
        <begin position="149"/>
        <end position="164"/>
    </location>
</feature>
<organism evidence="2 3">
    <name type="scientific">Panagrolaimus davidi</name>
    <dbReference type="NCBI Taxonomy" id="227884"/>
    <lineage>
        <taxon>Eukaryota</taxon>
        <taxon>Metazoa</taxon>
        <taxon>Ecdysozoa</taxon>
        <taxon>Nematoda</taxon>
        <taxon>Chromadorea</taxon>
        <taxon>Rhabditida</taxon>
        <taxon>Tylenchina</taxon>
        <taxon>Panagrolaimomorpha</taxon>
        <taxon>Panagrolaimoidea</taxon>
        <taxon>Panagrolaimidae</taxon>
        <taxon>Panagrolaimus</taxon>
    </lineage>
</organism>